<dbReference type="NCBIfam" id="TIGR03170">
    <property type="entry name" value="flgA_cterm"/>
    <property type="match status" value="1"/>
</dbReference>
<protein>
    <recommendedName>
        <fullName evidence="5">SAF domain-containing protein</fullName>
    </recommendedName>
</protein>
<dbReference type="RefSeq" id="WP_284388414.1">
    <property type="nucleotide sequence ID" value="NZ_BSNG01000001.1"/>
</dbReference>
<reference evidence="6" key="2">
    <citation type="submission" date="2023-01" db="EMBL/GenBank/DDBJ databases">
        <title>Draft genome sequence of Devosia yakushimensis strain NBRC 103855.</title>
        <authorList>
            <person name="Sun Q."/>
            <person name="Mori K."/>
        </authorList>
    </citation>
    <scope>NUCLEOTIDE SEQUENCE</scope>
    <source>
        <strain evidence="6">NBRC 103855</strain>
    </source>
</reference>
<dbReference type="InterPro" id="IPR039246">
    <property type="entry name" value="Flagellar_FlgA"/>
</dbReference>
<dbReference type="CDD" id="cd11614">
    <property type="entry name" value="SAF_CpaB_FlgA_like"/>
    <property type="match status" value="1"/>
</dbReference>
<comment type="caution">
    <text evidence="6">The sequence shown here is derived from an EMBL/GenBank/DDBJ whole genome shotgun (WGS) entry which is preliminary data.</text>
</comment>
<evidence type="ECO:0000256" key="4">
    <source>
        <dbReference type="SAM" id="SignalP"/>
    </source>
</evidence>
<evidence type="ECO:0000313" key="7">
    <source>
        <dbReference type="Proteomes" id="UP001161406"/>
    </source>
</evidence>
<dbReference type="PANTHER" id="PTHR36307">
    <property type="entry name" value="FLAGELLA BASAL BODY P-RING FORMATION PROTEIN FLGA"/>
    <property type="match status" value="1"/>
</dbReference>
<feature type="chain" id="PRO_5045281112" description="SAF domain-containing protein" evidence="4">
    <location>
        <begin position="21"/>
        <end position="313"/>
    </location>
</feature>
<feature type="domain" description="SAF" evidence="5">
    <location>
        <begin position="180"/>
        <end position="242"/>
    </location>
</feature>
<evidence type="ECO:0000259" key="5">
    <source>
        <dbReference type="SMART" id="SM00858"/>
    </source>
</evidence>
<keyword evidence="3" id="KW-0574">Periplasm</keyword>
<proteinExistence type="predicted"/>
<dbReference type="SMART" id="SM00858">
    <property type="entry name" value="SAF"/>
    <property type="match status" value="1"/>
</dbReference>
<organism evidence="6 7">
    <name type="scientific">Devosia yakushimensis</name>
    <dbReference type="NCBI Taxonomy" id="470028"/>
    <lineage>
        <taxon>Bacteria</taxon>
        <taxon>Pseudomonadati</taxon>
        <taxon>Pseudomonadota</taxon>
        <taxon>Alphaproteobacteria</taxon>
        <taxon>Hyphomicrobiales</taxon>
        <taxon>Devosiaceae</taxon>
        <taxon>Devosia</taxon>
    </lineage>
</organism>
<dbReference type="Pfam" id="PF13144">
    <property type="entry name" value="ChapFlgA"/>
    <property type="match status" value="1"/>
</dbReference>
<keyword evidence="2 4" id="KW-0732">Signal</keyword>
<evidence type="ECO:0000256" key="3">
    <source>
        <dbReference type="ARBA" id="ARBA00022764"/>
    </source>
</evidence>
<feature type="signal peptide" evidence="4">
    <location>
        <begin position="1"/>
        <end position="20"/>
    </location>
</feature>
<keyword evidence="7" id="KW-1185">Reference proteome</keyword>
<dbReference type="Proteomes" id="UP001161406">
    <property type="component" value="Unassembled WGS sequence"/>
</dbReference>
<evidence type="ECO:0000256" key="2">
    <source>
        <dbReference type="ARBA" id="ARBA00022729"/>
    </source>
</evidence>
<comment type="subcellular location">
    <subcellularLocation>
        <location evidence="1">Periplasm</location>
    </subcellularLocation>
</comment>
<dbReference type="Gene3D" id="2.30.30.760">
    <property type="match status" value="1"/>
</dbReference>
<evidence type="ECO:0000313" key="6">
    <source>
        <dbReference type="EMBL" id="GLQ09009.1"/>
    </source>
</evidence>
<name>A0ABQ5UCT0_9HYPH</name>
<dbReference type="PANTHER" id="PTHR36307:SF1">
    <property type="entry name" value="FLAGELLA BASAL BODY P-RING FORMATION PROTEIN FLGA"/>
    <property type="match status" value="1"/>
</dbReference>
<reference evidence="6" key="1">
    <citation type="journal article" date="2014" name="Int. J. Syst. Evol. Microbiol.">
        <title>Complete genome of a new Firmicutes species belonging to the dominant human colonic microbiota ('Ruminococcus bicirculans') reveals two chromosomes and a selective capacity to utilize plant glucans.</title>
        <authorList>
            <consortium name="NISC Comparative Sequencing Program"/>
            <person name="Wegmann U."/>
            <person name="Louis P."/>
            <person name="Goesmann A."/>
            <person name="Henrissat B."/>
            <person name="Duncan S.H."/>
            <person name="Flint H.J."/>
        </authorList>
    </citation>
    <scope>NUCLEOTIDE SEQUENCE</scope>
    <source>
        <strain evidence="6">NBRC 103855</strain>
    </source>
</reference>
<dbReference type="EMBL" id="BSNG01000001">
    <property type="protein sequence ID" value="GLQ09009.1"/>
    <property type="molecule type" value="Genomic_DNA"/>
</dbReference>
<sequence length="313" mass="32103">MIRTLLATFATALLAGTAFADPTLKADIAVSAAVVTVGDMFEDAGTAAEQPLFRSPKPGTSGLVPLADITAAAARVGIATFDTNGVSASRVTRAASVVDEARIAQLIADDLRQRGIMTDGMTADTLFNSPIAPINAEPVGTPASIVSLRYLPGTGTFTARLAIAGETQPLDVTGTIELLIEAPHLRASLPAGTVLGPDNIEMRPVALRFADGAGIAQPNQLIGMALTRQSREGMMLKPSDVTTPQIIAKNQLVTIYFRKGPMTLTVKGQAITSAAAGGPVQVLNLASKRLINATAISAGAVEVSIAPLSVAGL</sequence>
<gene>
    <name evidence="6" type="ORF">GCM10007913_09410</name>
</gene>
<accession>A0ABQ5UCT0</accession>
<dbReference type="InterPro" id="IPR017585">
    <property type="entry name" value="SAF_FlgA"/>
</dbReference>
<dbReference type="InterPro" id="IPR013974">
    <property type="entry name" value="SAF"/>
</dbReference>
<evidence type="ECO:0000256" key="1">
    <source>
        <dbReference type="ARBA" id="ARBA00004418"/>
    </source>
</evidence>